<evidence type="ECO:0000256" key="3">
    <source>
        <dbReference type="ARBA" id="ARBA00023295"/>
    </source>
</evidence>
<dbReference type="PANTHER" id="PTHR42812">
    <property type="entry name" value="BETA-XYLOSIDASE"/>
    <property type="match status" value="1"/>
</dbReference>
<dbReference type="InterPro" id="IPR036116">
    <property type="entry name" value="FN3_sf"/>
</dbReference>
<keyword evidence="3 5" id="KW-0326">Glycosidase</keyword>
<dbReference type="KEGG" id="drc:G0Q07_16100"/>
<dbReference type="PROSITE" id="PS50022">
    <property type="entry name" value="FA58C_3"/>
    <property type="match status" value="1"/>
</dbReference>
<evidence type="ECO:0000256" key="4">
    <source>
        <dbReference type="PIRSR" id="PIRSR606710-2"/>
    </source>
</evidence>
<dbReference type="SUPFAM" id="SSF49265">
    <property type="entry name" value="Fibronectin type III"/>
    <property type="match status" value="1"/>
</dbReference>
<gene>
    <name evidence="7" type="ORF">G0Q07_16100</name>
</gene>
<dbReference type="EMBL" id="CP048409">
    <property type="protein sequence ID" value="QIA09145.1"/>
    <property type="molecule type" value="Genomic_DNA"/>
</dbReference>
<dbReference type="InterPro" id="IPR008979">
    <property type="entry name" value="Galactose-bd-like_sf"/>
</dbReference>
<evidence type="ECO:0000313" key="8">
    <source>
        <dbReference type="Proteomes" id="UP000474630"/>
    </source>
</evidence>
<feature type="domain" description="F5/8 type C" evidence="6">
    <location>
        <begin position="336"/>
        <end position="486"/>
    </location>
</feature>
<accession>A0A6C0RHK4</accession>
<evidence type="ECO:0000256" key="1">
    <source>
        <dbReference type="ARBA" id="ARBA00009865"/>
    </source>
</evidence>
<dbReference type="GO" id="GO:0005975">
    <property type="term" value="P:carbohydrate metabolic process"/>
    <property type="evidence" value="ECO:0007669"/>
    <property type="project" value="InterPro"/>
</dbReference>
<dbReference type="Proteomes" id="UP000474630">
    <property type="component" value="Chromosome"/>
</dbReference>
<keyword evidence="8" id="KW-1185">Reference proteome</keyword>
<dbReference type="SUPFAM" id="SSF75005">
    <property type="entry name" value="Arabinanase/levansucrase/invertase"/>
    <property type="match status" value="1"/>
</dbReference>
<dbReference type="Gene3D" id="2.60.120.260">
    <property type="entry name" value="Galactose-binding domain-like"/>
    <property type="match status" value="1"/>
</dbReference>
<dbReference type="RefSeq" id="WP_163348106.1">
    <property type="nucleotide sequence ID" value="NZ_CP048409.1"/>
</dbReference>
<dbReference type="InterPro" id="IPR006710">
    <property type="entry name" value="Glyco_hydro_43"/>
</dbReference>
<reference evidence="7 8" key="1">
    <citation type="submission" date="2020-02" db="EMBL/GenBank/DDBJ databases">
        <title>Genome sequencing for Draconibacterium sp. strain M1.</title>
        <authorList>
            <person name="Park S.-J."/>
        </authorList>
    </citation>
    <scope>NUCLEOTIDE SEQUENCE [LARGE SCALE GENOMIC DNA]</scope>
    <source>
        <strain evidence="7 8">M1</strain>
    </source>
</reference>
<dbReference type="Gene3D" id="2.60.40.10">
    <property type="entry name" value="Immunoglobulins"/>
    <property type="match status" value="1"/>
</dbReference>
<dbReference type="AlphaFoldDB" id="A0A6C0RHK4"/>
<name>A0A6C0RHK4_9BACT</name>
<dbReference type="Pfam" id="PF00754">
    <property type="entry name" value="F5_F8_type_C"/>
    <property type="match status" value="1"/>
</dbReference>
<dbReference type="CDD" id="cd00063">
    <property type="entry name" value="FN3"/>
    <property type="match status" value="1"/>
</dbReference>
<protein>
    <submittedName>
        <fullName evidence="7">Family 43 glycosylhydrolase</fullName>
    </submittedName>
</protein>
<dbReference type="InterPro" id="IPR013783">
    <property type="entry name" value="Ig-like_fold"/>
</dbReference>
<dbReference type="SUPFAM" id="SSF49785">
    <property type="entry name" value="Galactose-binding domain-like"/>
    <property type="match status" value="1"/>
</dbReference>
<dbReference type="GO" id="GO:0004553">
    <property type="term" value="F:hydrolase activity, hydrolyzing O-glycosyl compounds"/>
    <property type="evidence" value="ECO:0007669"/>
    <property type="project" value="InterPro"/>
</dbReference>
<dbReference type="PANTHER" id="PTHR42812:SF14">
    <property type="entry name" value="SECRETED PROTEIN"/>
    <property type="match status" value="1"/>
</dbReference>
<dbReference type="Pfam" id="PF04616">
    <property type="entry name" value="Glyco_hydro_43"/>
    <property type="match status" value="1"/>
</dbReference>
<comment type="similarity">
    <text evidence="1 5">Belongs to the glycosyl hydrolase 43 family.</text>
</comment>
<dbReference type="CDD" id="cd08982">
    <property type="entry name" value="GH43-like"/>
    <property type="match status" value="1"/>
</dbReference>
<evidence type="ECO:0000256" key="5">
    <source>
        <dbReference type="RuleBase" id="RU361187"/>
    </source>
</evidence>
<dbReference type="InterPro" id="IPR023296">
    <property type="entry name" value="Glyco_hydro_beta-prop_sf"/>
</dbReference>
<dbReference type="InterPro" id="IPR051795">
    <property type="entry name" value="Glycosyl_Hydrlase_43"/>
</dbReference>
<dbReference type="InterPro" id="IPR003961">
    <property type="entry name" value="FN3_dom"/>
</dbReference>
<proteinExistence type="inferred from homology"/>
<keyword evidence="2 5" id="KW-0378">Hydrolase</keyword>
<sequence>MKKTSISLYLIIIVLHCFFLEGHAQQFSSRKQTAICNPLNLNYRFALFGRPAREGADPTIVLFKNKYYLFASKSGGYWSSVDLTNWSFITSTDLPWEDYAPTAVVIKDTLYFLASTAISQKRCIYKTANPDLGKWTVANPDFPIKMTDPDLFLDDDGRLYLFYGCSNKEPIYAVELDVQTLNPIGKTVDCFNSNMDVHGWERNGDYNTSTERPWMEGPWMNKYKGKYYLQYAAPGTEYRSYSDGLYIADSPLGPYKVADLNPFSYKPEGFIAGAGHGSTFQDKYGNFWHIATMSISINRPFERRLGLFPAFFDNEGTFYTYTAFGDFPHIIPQRPIQGPEDYQPSWMLFSFNKPVEVSSTFKDYGKEKATDENVRTWWSAETGAKGEWITVDLEHQHKIGAIQINFADVDSKIKGRHDSVYYAYMLEYSVDKKTWNTLTDKRTNRTDVPHDYIEFDTPVSARYIKLTNEHVPGGNFSISDLRVFGIGSGKLPQVVSSFSVIRDITDGRNVTLSWKKKKDAIGYNIRYGIQPDKLYLNYQVLNTDSVTIHSLNSQQAYYFTIDAFNENGITKGKKIVGIKY</sequence>
<organism evidence="7 8">
    <name type="scientific">Draconibacterium halophilum</name>
    <dbReference type="NCBI Taxonomy" id="2706887"/>
    <lineage>
        <taxon>Bacteria</taxon>
        <taxon>Pseudomonadati</taxon>
        <taxon>Bacteroidota</taxon>
        <taxon>Bacteroidia</taxon>
        <taxon>Marinilabiliales</taxon>
        <taxon>Prolixibacteraceae</taxon>
        <taxon>Draconibacterium</taxon>
    </lineage>
</organism>
<evidence type="ECO:0000256" key="2">
    <source>
        <dbReference type="ARBA" id="ARBA00022801"/>
    </source>
</evidence>
<evidence type="ECO:0000313" key="7">
    <source>
        <dbReference type="EMBL" id="QIA09145.1"/>
    </source>
</evidence>
<dbReference type="InterPro" id="IPR000421">
    <property type="entry name" value="FA58C"/>
</dbReference>
<dbReference type="Gene3D" id="2.115.10.20">
    <property type="entry name" value="Glycosyl hydrolase domain, family 43"/>
    <property type="match status" value="1"/>
</dbReference>
<feature type="site" description="Important for catalytic activity, responsible for pKa modulation of the active site Glu and correct orientation of both the proton donor and substrate" evidence="4">
    <location>
        <position position="148"/>
    </location>
</feature>
<evidence type="ECO:0000259" key="6">
    <source>
        <dbReference type="PROSITE" id="PS50022"/>
    </source>
</evidence>